<evidence type="ECO:0000313" key="8">
    <source>
        <dbReference type="Proteomes" id="UP000639643"/>
    </source>
</evidence>
<feature type="compositionally biased region" description="Polar residues" evidence="5">
    <location>
        <begin position="1"/>
        <end position="10"/>
    </location>
</feature>
<proteinExistence type="predicted"/>
<feature type="region of interest" description="Disordered" evidence="5">
    <location>
        <begin position="387"/>
        <end position="442"/>
    </location>
</feature>
<dbReference type="OrthoDB" id="4846368at2759"/>
<feature type="transmembrane region" description="Helical" evidence="6">
    <location>
        <begin position="267"/>
        <end position="285"/>
    </location>
</feature>
<evidence type="ECO:0000313" key="7">
    <source>
        <dbReference type="EMBL" id="KAF6819225.1"/>
    </source>
</evidence>
<keyword evidence="8" id="KW-1185">Reference proteome</keyword>
<sequence length="442" mass="46781">MGRSSFSDDSAVSREPYGYSKSSARDSKHSLRPTVRGHDSSSSSSSSTRRKSKDRSEKSSASRKMPRKRKSTGSTKDADPAADTDTDTAVISNIANVANGLSVSPTAIFNNLQSAWGAFQSLPSLSAAVPAPAQGPGGGVAGMFSSTASSIELNIPNTPVTNLLNPQYLRLPPSQAVLHSRLASNLPRHGNAYAVLLVGTLLTSHWLVLAALFGVVKFGLFLQGYNGRDIARDLGVRKYASSQAVMSGFAAATVFVGLWAFSSVFSVVFTLVKVACLVLLHAAFFEGDDQQQHPQQYQKPQLQQRVIGNLSPASASSTSLASAPPPPPQGVLRPAGSSMSLSPRDAATFAQPPPPPQQMRSASDGHPSAAYSNGWYAGDGYVGGREDEYAVMPRTPRSYDQYPPSPRRDDYGAPDGNGSWGGPPAGYYESGRPQSYASGRSY</sequence>
<dbReference type="InterPro" id="IPR004895">
    <property type="entry name" value="Prenylated_rab_accept_PRA1"/>
</dbReference>
<comment type="caution">
    <text evidence="7">The sequence shown here is derived from an EMBL/GenBank/DDBJ whole genome shotgun (WGS) entry which is preliminary data.</text>
</comment>
<protein>
    <recommendedName>
        <fullName evidence="9">PRA1 family protein</fullName>
    </recommendedName>
</protein>
<keyword evidence="4 6" id="KW-0472">Membrane</keyword>
<keyword evidence="2 6" id="KW-0812">Transmembrane</keyword>
<feature type="region of interest" description="Disordered" evidence="5">
    <location>
        <begin position="314"/>
        <end position="367"/>
    </location>
</feature>
<dbReference type="AlphaFoldDB" id="A0A8H6JUV0"/>
<evidence type="ECO:0000256" key="6">
    <source>
        <dbReference type="SAM" id="Phobius"/>
    </source>
</evidence>
<feature type="transmembrane region" description="Helical" evidence="6">
    <location>
        <begin position="243"/>
        <end position="261"/>
    </location>
</feature>
<dbReference type="EMBL" id="WIGM01000619">
    <property type="protein sequence ID" value="KAF6819225.1"/>
    <property type="molecule type" value="Genomic_DNA"/>
</dbReference>
<accession>A0A8H6JUV0</accession>
<reference evidence="7" key="1">
    <citation type="journal article" date="2020" name="Phytopathology">
        <title>Genome Sequence Resources of Colletotrichum truncatum, C. plurivorum, C. musicola, and C. sojae: Four Species Pathogenic to Soybean (Glycine max).</title>
        <authorList>
            <person name="Rogerio F."/>
            <person name="Boufleur T.R."/>
            <person name="Ciampi-Guillardi M."/>
            <person name="Sukno S.A."/>
            <person name="Thon M.R."/>
            <person name="Massola Junior N.S."/>
            <person name="Baroncelli R."/>
        </authorList>
    </citation>
    <scope>NUCLEOTIDE SEQUENCE</scope>
    <source>
        <strain evidence="7">LFN0074</strain>
    </source>
</reference>
<evidence type="ECO:0000256" key="5">
    <source>
        <dbReference type="SAM" id="MobiDB-lite"/>
    </source>
</evidence>
<organism evidence="7 8">
    <name type="scientific">Colletotrichum musicola</name>
    <dbReference type="NCBI Taxonomy" id="2175873"/>
    <lineage>
        <taxon>Eukaryota</taxon>
        <taxon>Fungi</taxon>
        <taxon>Dikarya</taxon>
        <taxon>Ascomycota</taxon>
        <taxon>Pezizomycotina</taxon>
        <taxon>Sordariomycetes</taxon>
        <taxon>Hypocreomycetidae</taxon>
        <taxon>Glomerellales</taxon>
        <taxon>Glomerellaceae</taxon>
        <taxon>Colletotrichum</taxon>
        <taxon>Colletotrichum orchidearum species complex</taxon>
    </lineage>
</organism>
<dbReference type="GO" id="GO:0016020">
    <property type="term" value="C:membrane"/>
    <property type="evidence" value="ECO:0007669"/>
    <property type="project" value="UniProtKB-SubCell"/>
</dbReference>
<name>A0A8H6JUV0_9PEZI</name>
<feature type="compositionally biased region" description="Polar residues" evidence="5">
    <location>
        <begin position="432"/>
        <end position="442"/>
    </location>
</feature>
<dbReference type="Pfam" id="PF03208">
    <property type="entry name" value="PRA1"/>
    <property type="match status" value="1"/>
</dbReference>
<gene>
    <name evidence="7" type="ORF">CMUS01_11758</name>
</gene>
<feature type="transmembrane region" description="Helical" evidence="6">
    <location>
        <begin position="192"/>
        <end position="222"/>
    </location>
</feature>
<comment type="subcellular location">
    <subcellularLocation>
        <location evidence="1">Membrane</location>
        <topology evidence="1">Multi-pass membrane protein</topology>
    </subcellularLocation>
</comment>
<evidence type="ECO:0000256" key="2">
    <source>
        <dbReference type="ARBA" id="ARBA00022692"/>
    </source>
</evidence>
<evidence type="ECO:0000256" key="4">
    <source>
        <dbReference type="ARBA" id="ARBA00023136"/>
    </source>
</evidence>
<evidence type="ECO:0000256" key="3">
    <source>
        <dbReference type="ARBA" id="ARBA00022989"/>
    </source>
</evidence>
<dbReference type="Proteomes" id="UP000639643">
    <property type="component" value="Unassembled WGS sequence"/>
</dbReference>
<keyword evidence="3 6" id="KW-1133">Transmembrane helix</keyword>
<evidence type="ECO:0008006" key="9">
    <source>
        <dbReference type="Google" id="ProtNLM"/>
    </source>
</evidence>
<feature type="region of interest" description="Disordered" evidence="5">
    <location>
        <begin position="1"/>
        <end position="84"/>
    </location>
</feature>
<evidence type="ECO:0000256" key="1">
    <source>
        <dbReference type="ARBA" id="ARBA00004141"/>
    </source>
</evidence>